<sequence>MRDDELPGMDDESLNGGDTKSSALSMEDEEELEEDGVSLTTTSSSAAATPPPQQHPPARGLRPPSRPPSEEATDPSAHSKLLATGKIPPTPLQTVAVKRRREHEPDVSIPGASRPSPPATTAMQQQPPPPPPALPTQHPLLSADLLHSLQYFALLRQSLPNGSLMNLPVAPPPPPPPPIPSRLSPTPPASSKSSAGLNHMCPSCGICFSSASTLSAHATYYCSKRPQVTPAVAPVPVTNESPLPTQPEMMANVPLSNGRSQTPEQMDEMLNDRPSAPKIRRSGRYYACPYCSFSADKRVSLNRHMRVHVGLPLLATHPVSPPPPPLPAMHLETTRSLSSDRPTAGSSPEFRMTNKFQDESVTNRPAADSGADRFCADCKIQFSSFKTYQVHKQHYCQSRKTSLSAGSPVPVLEKSLPTGETSGRAQNAGGSPMTILMLPTHPPIVIPLCILQSARLLTADQPMPPHSVIVSPHGEIQFRADSPEDPRSNVSSAVVTPAASTAPTTPATVPAAAPVVPAASVTPVPSAPPPAEPPVAANSNIPPEMALDLSSKATESESTAAAATEAKESTASSTGSIRIREELAHVTQSSPDNSNSGQPYNPALPFLPPKVFAELEALGMCLGVPSGHDMTSNPAQWLAMLENAVLQASFKVPPTTVPVVPSSNKTDLIHQAQRPSSAIPCEECNISFRRMESYLVHKQYYCAARHQTQPGQPSNKELPPPPVVEQVNGNQADETAAAPVIHRDPVIQRANKHACPLCGIEFESAVVLQAHRSYYCPKRDVDPAHKNPADGRKVNQESLTASPNLTGPSPSNNGASPTAGGSGSIQPQGWKCPCCDVVSPTAASAQKHVETHSNVRAFRCSVCGYRGNTLRGMRTHVRIHFDRRNADLCEDNYISCIMGGTGAVGEFNPAAGGMPNSPPDVDQIFKSLGIPPEVCAKVLSAAHPQNADPSVGSARDRRELGGSSLAGLQFLQLAQRIANHSPGPTTGAGCRSDKLFLCDLCCYSSSYRGNVIRHSKLVHGREISEVAVVSSNFLQQAVNNNPAAMAKTPFSDPNMSGSRMKAMTDHSPPPRPALTSTPSSLPNSRMMSTGSPDEAIQVKIDPDDVMMMHQSSTGGSNSSHSGEGHSPPLSNLTPDFHSGTAGAATGTDPFRKHCKSCNITFTYMNTFLAHKKYYCSSQAPLEDQDRDQDRDENMDEMDDEDEELEARNSASPPPAPTHHSEATPT</sequence>
<comment type="subcellular location">
    <subcellularLocation>
        <location evidence="1">Nucleus</location>
    </subcellularLocation>
</comment>
<feature type="domain" description="C2H2-type" evidence="13">
    <location>
        <begin position="858"/>
        <end position="885"/>
    </location>
</feature>
<feature type="region of interest" description="Disordered" evidence="12">
    <location>
        <begin position="478"/>
        <end position="578"/>
    </location>
</feature>
<evidence type="ECO:0000256" key="3">
    <source>
        <dbReference type="ARBA" id="ARBA00022723"/>
    </source>
</evidence>
<dbReference type="GO" id="GO:0007507">
    <property type="term" value="P:heart development"/>
    <property type="evidence" value="ECO:0007669"/>
    <property type="project" value="TreeGrafter"/>
</dbReference>
<feature type="domain" description="CCHC FOG-type" evidence="14">
    <location>
        <begin position="367"/>
        <end position="400"/>
    </location>
</feature>
<evidence type="ECO:0000259" key="14">
    <source>
        <dbReference type="PROSITE" id="PS51810"/>
    </source>
</evidence>
<feature type="compositionally biased region" description="Basic and acidic residues" evidence="12">
    <location>
        <begin position="779"/>
        <end position="795"/>
    </location>
</feature>
<keyword evidence="6" id="KW-0862">Zinc</keyword>
<comment type="caution">
    <text evidence="15">The sequence shown here is derived from an EMBL/GenBank/DDBJ whole genome shotgun (WGS) entry which is preliminary data.</text>
</comment>
<keyword evidence="3" id="KW-0479">Metal-binding</keyword>
<feature type="domain" description="C2H2-type" evidence="13">
    <location>
        <begin position="199"/>
        <end position="226"/>
    </location>
</feature>
<evidence type="ECO:0000259" key="13">
    <source>
        <dbReference type="PROSITE" id="PS50157"/>
    </source>
</evidence>
<dbReference type="FunFam" id="3.30.160.60:FF:003087">
    <property type="entry name" value="U-shaped, isoform D"/>
    <property type="match status" value="1"/>
</dbReference>
<dbReference type="GO" id="GO:0008270">
    <property type="term" value="F:zinc ion binding"/>
    <property type="evidence" value="ECO:0007669"/>
    <property type="project" value="UniProtKB-KW"/>
</dbReference>
<evidence type="ECO:0000256" key="12">
    <source>
        <dbReference type="SAM" id="MobiDB-lite"/>
    </source>
</evidence>
<dbReference type="GO" id="GO:0003677">
    <property type="term" value="F:DNA binding"/>
    <property type="evidence" value="ECO:0007669"/>
    <property type="project" value="UniProtKB-KW"/>
</dbReference>
<feature type="region of interest" description="Disordered" evidence="12">
    <location>
        <begin position="257"/>
        <end position="278"/>
    </location>
</feature>
<keyword evidence="2" id="KW-0678">Repressor</keyword>
<evidence type="ECO:0000256" key="11">
    <source>
        <dbReference type="PROSITE-ProRule" id="PRU00042"/>
    </source>
</evidence>
<dbReference type="PROSITE" id="PS50157">
    <property type="entry name" value="ZINC_FINGER_C2H2_2"/>
    <property type="match status" value="3"/>
</dbReference>
<evidence type="ECO:0000256" key="1">
    <source>
        <dbReference type="ARBA" id="ARBA00004123"/>
    </source>
</evidence>
<dbReference type="InterPro" id="IPR036236">
    <property type="entry name" value="Znf_C2H2_sf"/>
</dbReference>
<keyword evidence="5 11" id="KW-0863">Zinc-finger</keyword>
<evidence type="ECO:0000313" key="16">
    <source>
        <dbReference type="Proteomes" id="UP000789390"/>
    </source>
</evidence>
<feature type="region of interest" description="Disordered" evidence="12">
    <location>
        <begin position="1107"/>
        <end position="1151"/>
    </location>
</feature>
<dbReference type="GO" id="GO:0000122">
    <property type="term" value="P:negative regulation of transcription by RNA polymerase II"/>
    <property type="evidence" value="ECO:0007669"/>
    <property type="project" value="TreeGrafter"/>
</dbReference>
<dbReference type="Gene3D" id="3.30.160.60">
    <property type="entry name" value="Classic Zinc Finger"/>
    <property type="match status" value="2"/>
</dbReference>
<gene>
    <name evidence="15" type="ORF">DGAL_LOCUS5648</name>
</gene>
<dbReference type="EMBL" id="CAKKLH010000101">
    <property type="protein sequence ID" value="CAH0103114.1"/>
    <property type="molecule type" value="Genomic_DNA"/>
</dbReference>
<feature type="compositionally biased region" description="Low complexity" evidence="12">
    <location>
        <begin position="1109"/>
        <end position="1126"/>
    </location>
</feature>
<dbReference type="PANTHER" id="PTHR12958:SF3">
    <property type="entry name" value="ZINC FINGER PROTEIN USH"/>
    <property type="match status" value="1"/>
</dbReference>
<dbReference type="PROSITE" id="PS51810">
    <property type="entry name" value="ZF_CCHC_FOG"/>
    <property type="match status" value="4"/>
</dbReference>
<feature type="region of interest" description="Disordered" evidence="12">
    <location>
        <begin position="1"/>
        <end position="138"/>
    </location>
</feature>
<evidence type="ECO:0000256" key="8">
    <source>
        <dbReference type="ARBA" id="ARBA00023125"/>
    </source>
</evidence>
<keyword evidence="10" id="KW-0539">Nucleus</keyword>
<evidence type="ECO:0008006" key="17">
    <source>
        <dbReference type="Google" id="ProtNLM"/>
    </source>
</evidence>
<feature type="domain" description="CCHC FOG-type" evidence="14">
    <location>
        <begin position="1146"/>
        <end position="1179"/>
    </location>
</feature>
<feature type="domain" description="CCHC FOG-type" evidence="14">
    <location>
        <begin position="193"/>
        <end position="226"/>
    </location>
</feature>
<dbReference type="PANTHER" id="PTHR12958">
    <property type="entry name" value="FRIEND OF GATA2-RELATED"/>
    <property type="match status" value="1"/>
</dbReference>
<keyword evidence="7" id="KW-0805">Transcription regulation</keyword>
<keyword evidence="8" id="KW-0238">DNA-binding</keyword>
<feature type="region of interest" description="Disordered" evidence="12">
    <location>
        <begin position="166"/>
        <end position="195"/>
    </location>
</feature>
<dbReference type="GO" id="GO:0061629">
    <property type="term" value="F:RNA polymerase II-specific DNA-binding transcription factor binding"/>
    <property type="evidence" value="ECO:0007669"/>
    <property type="project" value="InterPro"/>
</dbReference>
<keyword evidence="9" id="KW-0804">Transcription</keyword>
<feature type="compositionally biased region" description="Polar residues" evidence="12">
    <location>
        <begin position="418"/>
        <end position="428"/>
    </location>
</feature>
<evidence type="ECO:0000256" key="4">
    <source>
        <dbReference type="ARBA" id="ARBA00022737"/>
    </source>
</evidence>
<feature type="compositionally biased region" description="Polar residues" evidence="12">
    <location>
        <begin position="796"/>
        <end position="816"/>
    </location>
</feature>
<reference evidence="15" key="1">
    <citation type="submission" date="2021-11" db="EMBL/GenBank/DDBJ databases">
        <authorList>
            <person name="Schell T."/>
        </authorList>
    </citation>
    <scope>NUCLEOTIDE SEQUENCE</scope>
    <source>
        <strain evidence="15">M5</strain>
    </source>
</reference>
<feature type="compositionally biased region" description="Acidic residues" evidence="12">
    <location>
        <begin position="1182"/>
        <end position="1204"/>
    </location>
</feature>
<keyword evidence="4" id="KW-0677">Repeat</keyword>
<feature type="compositionally biased region" description="Low complexity" evidence="12">
    <location>
        <begin position="490"/>
        <end position="524"/>
    </location>
</feature>
<dbReference type="GO" id="GO:0030154">
    <property type="term" value="P:cell differentiation"/>
    <property type="evidence" value="ECO:0007669"/>
    <property type="project" value="UniProtKB-ARBA"/>
</dbReference>
<feature type="region of interest" description="Disordered" evidence="12">
    <location>
        <begin position="1180"/>
        <end position="1225"/>
    </location>
</feature>
<feature type="compositionally biased region" description="Acidic residues" evidence="12">
    <location>
        <begin position="1"/>
        <end position="13"/>
    </location>
</feature>
<feature type="region of interest" description="Disordered" evidence="12">
    <location>
        <begin position="779"/>
        <end position="824"/>
    </location>
</feature>
<evidence type="ECO:0000256" key="2">
    <source>
        <dbReference type="ARBA" id="ARBA00022491"/>
    </source>
</evidence>
<feature type="domain" description="CCHC FOG-type" evidence="14">
    <location>
        <begin position="673"/>
        <end position="706"/>
    </location>
</feature>
<dbReference type="GO" id="GO:0005634">
    <property type="term" value="C:nucleus"/>
    <property type="evidence" value="ECO:0007669"/>
    <property type="project" value="UniProtKB-SubCell"/>
</dbReference>
<evidence type="ECO:0000256" key="7">
    <source>
        <dbReference type="ARBA" id="ARBA00023015"/>
    </source>
</evidence>
<organism evidence="15 16">
    <name type="scientific">Daphnia galeata</name>
    <dbReference type="NCBI Taxonomy" id="27404"/>
    <lineage>
        <taxon>Eukaryota</taxon>
        <taxon>Metazoa</taxon>
        <taxon>Ecdysozoa</taxon>
        <taxon>Arthropoda</taxon>
        <taxon>Crustacea</taxon>
        <taxon>Branchiopoda</taxon>
        <taxon>Diplostraca</taxon>
        <taxon>Cladocera</taxon>
        <taxon>Anomopoda</taxon>
        <taxon>Daphniidae</taxon>
        <taxon>Daphnia</taxon>
    </lineage>
</organism>
<dbReference type="GO" id="GO:0045944">
    <property type="term" value="P:positive regulation of transcription by RNA polymerase II"/>
    <property type="evidence" value="ECO:0007669"/>
    <property type="project" value="TreeGrafter"/>
</dbReference>
<feature type="compositionally biased region" description="Acidic residues" evidence="12">
    <location>
        <begin position="26"/>
        <end position="36"/>
    </location>
</feature>
<dbReference type="SUPFAM" id="SSF57667">
    <property type="entry name" value="beta-beta-alpha zinc fingers"/>
    <property type="match status" value="6"/>
</dbReference>
<dbReference type="SMART" id="SM00355">
    <property type="entry name" value="ZnF_C2H2"/>
    <property type="match status" value="8"/>
</dbReference>
<evidence type="ECO:0000256" key="10">
    <source>
        <dbReference type="ARBA" id="ARBA00023242"/>
    </source>
</evidence>
<accession>A0A8J2RLF7</accession>
<dbReference type="InterPro" id="IPR034731">
    <property type="entry name" value="Znf_CCHC_FOG"/>
</dbReference>
<feature type="region of interest" description="Disordered" evidence="12">
    <location>
        <begin position="1044"/>
        <end position="1093"/>
    </location>
</feature>
<dbReference type="AlphaFoldDB" id="A0A8J2RLF7"/>
<feature type="domain" description="C2H2-type" evidence="13">
    <location>
        <begin position="286"/>
        <end position="310"/>
    </location>
</feature>
<proteinExistence type="predicted"/>
<dbReference type="OrthoDB" id="8742770at2759"/>
<protein>
    <recommendedName>
        <fullName evidence="17">Zinc finger protein ush</fullName>
    </recommendedName>
</protein>
<name>A0A8J2RLF7_9CRUS</name>
<feature type="compositionally biased region" description="Pro residues" evidence="12">
    <location>
        <begin position="169"/>
        <end position="188"/>
    </location>
</feature>
<keyword evidence="16" id="KW-1185">Reference proteome</keyword>
<evidence type="ECO:0000313" key="15">
    <source>
        <dbReference type="EMBL" id="CAH0103114.1"/>
    </source>
</evidence>
<feature type="compositionally biased region" description="Basic and acidic residues" evidence="12">
    <location>
        <begin position="478"/>
        <end position="487"/>
    </location>
</feature>
<feature type="compositionally biased region" description="Low complexity" evidence="12">
    <location>
        <begin position="38"/>
        <end position="48"/>
    </location>
</feature>
<feature type="compositionally biased region" description="Low complexity" evidence="12">
    <location>
        <begin position="550"/>
        <end position="574"/>
    </location>
</feature>
<dbReference type="InterPro" id="IPR039746">
    <property type="entry name" value="FOG"/>
</dbReference>
<evidence type="ECO:0000256" key="5">
    <source>
        <dbReference type="ARBA" id="ARBA00022771"/>
    </source>
</evidence>
<feature type="region of interest" description="Disordered" evidence="12">
    <location>
        <begin position="402"/>
        <end position="428"/>
    </location>
</feature>
<evidence type="ECO:0000256" key="9">
    <source>
        <dbReference type="ARBA" id="ARBA00023163"/>
    </source>
</evidence>
<dbReference type="InterPro" id="IPR013087">
    <property type="entry name" value="Znf_C2H2_type"/>
</dbReference>
<dbReference type="Proteomes" id="UP000789390">
    <property type="component" value="Unassembled WGS sequence"/>
</dbReference>
<feature type="compositionally biased region" description="Polar residues" evidence="12">
    <location>
        <begin position="1074"/>
        <end position="1091"/>
    </location>
</feature>
<dbReference type="GO" id="GO:0009653">
    <property type="term" value="P:anatomical structure morphogenesis"/>
    <property type="evidence" value="ECO:0007669"/>
    <property type="project" value="UniProtKB-ARBA"/>
</dbReference>
<evidence type="ECO:0000256" key="6">
    <source>
        <dbReference type="ARBA" id="ARBA00022833"/>
    </source>
</evidence>